<gene>
    <name evidence="1" type="ORF">CTheo_6022</name>
</gene>
<dbReference type="Gene3D" id="3.80.10.10">
    <property type="entry name" value="Ribonuclease Inhibitor"/>
    <property type="match status" value="1"/>
</dbReference>
<protein>
    <submittedName>
        <fullName evidence="1">Uncharacterized protein</fullName>
    </submittedName>
</protein>
<dbReference type="InterPro" id="IPR032675">
    <property type="entry name" value="LRR_dom_sf"/>
</dbReference>
<dbReference type="Gene3D" id="1.20.1280.50">
    <property type="match status" value="1"/>
</dbReference>
<dbReference type="SUPFAM" id="SSF81383">
    <property type="entry name" value="F-box domain"/>
    <property type="match status" value="1"/>
</dbReference>
<dbReference type="Proteomes" id="UP000383932">
    <property type="component" value="Unassembled WGS sequence"/>
</dbReference>
<dbReference type="AlphaFoldDB" id="A0A5N5QG62"/>
<sequence>MCEVPQGRVQSSSGINRLPPELLSHIFLLGEESERITRPRVDWYHTVQDIATQVCGYWRHVAIGSPELWTHFHITRPPPHRLAILYLARAGPTTLLDVTIELRSRYLKTLGISVVDWSQQVTRIGMVLEFLAIHNAGPHRWKSLSVATKQPEPLLEVISSLNVGSVLPLQNLSLAWKTPYPLPSEEDRCVSYSHLFDDSPGHLFELSRPTTPHLRRVDFTLVPWVFILDRPSPLFTGLTHLSLIAAIRLCGLPKLRNLLAANSQLESLELSSGDAEDQELGDEPPPVQLSSLRSLSMMNSSCEAWMLAIVKMIEAPGLQNLTLATGGYESRTYSNVLKYVSTGKLPSQQTPINDTPSADKPIYPSLRELDVSRVIDFEDEIVDLLASLSTITRLTIDIGQAPCLGRAPWLLPKLIFLKLPSLVSEYLASILRNRAEAGFPVKVVEVPVGWQDRIQLQDSLGLSDLVTVVEYDEDYLDPHDYDGDHESDEWEASGIADAEFESEVEWMGGAEFDPYETDFSDDFW</sequence>
<evidence type="ECO:0000313" key="1">
    <source>
        <dbReference type="EMBL" id="KAB5590523.1"/>
    </source>
</evidence>
<dbReference type="OrthoDB" id="3229088at2759"/>
<name>A0A5N5QG62_9AGAM</name>
<reference evidence="1 2" key="1">
    <citation type="journal article" date="2019" name="Fungal Biol. Biotechnol.">
        <title>Draft genome sequence of fastidious pathogen Ceratobasidium theobromae, which causes vascular-streak dieback in Theobroma cacao.</title>
        <authorList>
            <person name="Ali S.S."/>
            <person name="Asman A."/>
            <person name="Shao J."/>
            <person name="Firmansyah A.P."/>
            <person name="Susilo A.W."/>
            <person name="Rosmana A."/>
            <person name="McMahon P."/>
            <person name="Junaid M."/>
            <person name="Guest D."/>
            <person name="Kheng T.Y."/>
            <person name="Meinhardt L.W."/>
            <person name="Bailey B.A."/>
        </authorList>
    </citation>
    <scope>NUCLEOTIDE SEQUENCE [LARGE SCALE GENOMIC DNA]</scope>
    <source>
        <strain evidence="1 2">CT2</strain>
    </source>
</reference>
<accession>A0A5N5QG62</accession>
<evidence type="ECO:0000313" key="2">
    <source>
        <dbReference type="Proteomes" id="UP000383932"/>
    </source>
</evidence>
<dbReference type="EMBL" id="SSOP01000163">
    <property type="protein sequence ID" value="KAB5590523.1"/>
    <property type="molecule type" value="Genomic_DNA"/>
</dbReference>
<comment type="caution">
    <text evidence="1">The sequence shown here is derived from an EMBL/GenBank/DDBJ whole genome shotgun (WGS) entry which is preliminary data.</text>
</comment>
<organism evidence="1 2">
    <name type="scientific">Ceratobasidium theobromae</name>
    <dbReference type="NCBI Taxonomy" id="1582974"/>
    <lineage>
        <taxon>Eukaryota</taxon>
        <taxon>Fungi</taxon>
        <taxon>Dikarya</taxon>
        <taxon>Basidiomycota</taxon>
        <taxon>Agaricomycotina</taxon>
        <taxon>Agaricomycetes</taxon>
        <taxon>Cantharellales</taxon>
        <taxon>Ceratobasidiaceae</taxon>
        <taxon>Ceratobasidium</taxon>
    </lineage>
</organism>
<keyword evidence="2" id="KW-1185">Reference proteome</keyword>
<dbReference type="SUPFAM" id="SSF52047">
    <property type="entry name" value="RNI-like"/>
    <property type="match status" value="1"/>
</dbReference>
<dbReference type="InterPro" id="IPR036047">
    <property type="entry name" value="F-box-like_dom_sf"/>
</dbReference>
<proteinExistence type="predicted"/>